<reference evidence="1" key="1">
    <citation type="journal article" date="2018" name="Virology">
        <title>A giant virus infecting green algae encodes key fermentation genes.</title>
        <authorList>
            <person name="Schvarcz C.R."/>
            <person name="Steward G.F."/>
        </authorList>
    </citation>
    <scope>NUCLEOTIDE SEQUENCE [LARGE SCALE GENOMIC DNA]</scope>
</reference>
<keyword evidence="2" id="KW-1185">Reference proteome</keyword>
<dbReference type="EMBL" id="KY322437">
    <property type="protein sequence ID" value="AUF82631.1"/>
    <property type="molecule type" value="Genomic_DNA"/>
</dbReference>
<evidence type="ECO:0000313" key="2">
    <source>
        <dbReference type="Proteomes" id="UP000244773"/>
    </source>
</evidence>
<organism evidence="1">
    <name type="scientific">Tetraselmis virus 1</name>
    <dbReference type="NCBI Taxonomy" id="2060617"/>
    <lineage>
        <taxon>Viruses</taxon>
        <taxon>Varidnaviria</taxon>
        <taxon>Bamfordvirae</taxon>
        <taxon>Nucleocytoviricota</taxon>
        <taxon>Megaviricetes</taxon>
        <taxon>Imitervirales</taxon>
        <taxon>Allomimiviridae</taxon>
        <taxon>Oceanusvirus</taxon>
        <taxon>Oceanusvirus kaneohense</taxon>
    </lineage>
</organism>
<protein>
    <submittedName>
        <fullName evidence="1">Uncharacterized protein</fullName>
    </submittedName>
</protein>
<dbReference type="Proteomes" id="UP000244773">
    <property type="component" value="Segment"/>
</dbReference>
<sequence length="220" mass="25122">MSEQQSIDAYLAIVYDSLSKHQDNRALVALHNLVIQCGDPNLSHSLLKINASKLDLQNQHATSLAQPIEQSVNNDAPDSHHSDILGNLNIGDFENLFLSLEENNHPSLKRDLDAVPQNDSKKPKKSKVKTITKSEYLDTTSRYRNTAIEFYKIFNSQPCTKQQLMEFLMTRKNVVQHTSIEKLFKPPSKHLESIFQMDEHNSTIFIRPEWVASIKDYTAC</sequence>
<evidence type="ECO:0000313" key="1">
    <source>
        <dbReference type="EMBL" id="AUF82631.1"/>
    </source>
</evidence>
<name>A0A2P0VP15_9VIRU</name>
<proteinExistence type="predicted"/>
<gene>
    <name evidence="1" type="ORF">TetV_549</name>
</gene>
<accession>A0A2P0VP15</accession>